<evidence type="ECO:0000313" key="3">
    <source>
        <dbReference type="Proteomes" id="UP000807306"/>
    </source>
</evidence>
<organism evidence="2 3">
    <name type="scientific">Crepidotus variabilis</name>
    <dbReference type="NCBI Taxonomy" id="179855"/>
    <lineage>
        <taxon>Eukaryota</taxon>
        <taxon>Fungi</taxon>
        <taxon>Dikarya</taxon>
        <taxon>Basidiomycota</taxon>
        <taxon>Agaricomycotina</taxon>
        <taxon>Agaricomycetes</taxon>
        <taxon>Agaricomycetidae</taxon>
        <taxon>Agaricales</taxon>
        <taxon>Agaricineae</taxon>
        <taxon>Crepidotaceae</taxon>
        <taxon>Crepidotus</taxon>
    </lineage>
</organism>
<reference evidence="2" key="1">
    <citation type="submission" date="2020-11" db="EMBL/GenBank/DDBJ databases">
        <authorList>
            <consortium name="DOE Joint Genome Institute"/>
            <person name="Ahrendt S."/>
            <person name="Riley R."/>
            <person name="Andreopoulos W."/>
            <person name="Labutti K."/>
            <person name="Pangilinan J."/>
            <person name="Ruiz-Duenas F.J."/>
            <person name="Barrasa J.M."/>
            <person name="Sanchez-Garcia M."/>
            <person name="Camarero S."/>
            <person name="Miyauchi S."/>
            <person name="Serrano A."/>
            <person name="Linde D."/>
            <person name="Babiker R."/>
            <person name="Drula E."/>
            <person name="Ayuso-Fernandez I."/>
            <person name="Pacheco R."/>
            <person name="Padilla G."/>
            <person name="Ferreira P."/>
            <person name="Barriuso J."/>
            <person name="Kellner H."/>
            <person name="Castanera R."/>
            <person name="Alfaro M."/>
            <person name="Ramirez L."/>
            <person name="Pisabarro A.G."/>
            <person name="Kuo A."/>
            <person name="Tritt A."/>
            <person name="Lipzen A."/>
            <person name="He G."/>
            <person name="Yan M."/>
            <person name="Ng V."/>
            <person name="Cullen D."/>
            <person name="Martin F."/>
            <person name="Rosso M.-N."/>
            <person name="Henrissat B."/>
            <person name="Hibbett D."/>
            <person name="Martinez A.T."/>
            <person name="Grigoriev I.V."/>
        </authorList>
    </citation>
    <scope>NUCLEOTIDE SEQUENCE</scope>
    <source>
        <strain evidence="2">CBS 506.95</strain>
    </source>
</reference>
<name>A0A9P6EH33_9AGAR</name>
<evidence type="ECO:0000256" key="1">
    <source>
        <dbReference type="SAM" id="MobiDB-lite"/>
    </source>
</evidence>
<dbReference type="AlphaFoldDB" id="A0A9P6EH33"/>
<dbReference type="Proteomes" id="UP000807306">
    <property type="component" value="Unassembled WGS sequence"/>
</dbReference>
<proteinExistence type="predicted"/>
<comment type="caution">
    <text evidence="2">The sequence shown here is derived from an EMBL/GenBank/DDBJ whole genome shotgun (WGS) entry which is preliminary data.</text>
</comment>
<gene>
    <name evidence="2" type="ORF">CPB83DRAFT_893585</name>
</gene>
<accession>A0A9P6EH33</accession>
<dbReference type="EMBL" id="MU157846">
    <property type="protein sequence ID" value="KAF9529496.1"/>
    <property type="molecule type" value="Genomic_DNA"/>
</dbReference>
<keyword evidence="3" id="KW-1185">Reference proteome</keyword>
<protein>
    <submittedName>
        <fullName evidence="2">Uncharacterized protein</fullName>
    </submittedName>
</protein>
<evidence type="ECO:0000313" key="2">
    <source>
        <dbReference type="EMBL" id="KAF9529496.1"/>
    </source>
</evidence>
<dbReference type="OrthoDB" id="3262196at2759"/>
<feature type="compositionally biased region" description="Low complexity" evidence="1">
    <location>
        <begin position="1"/>
        <end position="10"/>
    </location>
</feature>
<feature type="region of interest" description="Disordered" evidence="1">
    <location>
        <begin position="1"/>
        <end position="23"/>
    </location>
</feature>
<sequence length="204" mass="22935">MPLSSLLSRTISRRPSPKSHSSFDDIFDNRAHLMKAEKVRKPWPTLEQINELVKRACGQYIFLDTITCFVGAQCLSPVTQLDIVIGCLSDHSLFTDMDSIYRLILEQCPYQDILKVVIDNLVKPGHGAFVSPIAEIWQFSCAQVQLVVDSLAAVVMEDEGGDLKYHHLSFLEFLADEERAGKFFAPPALALERFIGDVKKGEHQ</sequence>